<dbReference type="Proteomes" id="UP000830639">
    <property type="component" value="Chromosome"/>
</dbReference>
<name>A0ABY4JMU3_9BACI</name>
<keyword evidence="2" id="KW-1185">Reference proteome</keyword>
<protein>
    <submittedName>
        <fullName evidence="1">Uncharacterized protein</fullName>
    </submittedName>
</protein>
<proteinExistence type="predicted"/>
<accession>A0ABY4JMU3</accession>
<sequence length="159" mass="17745">MKKIIVSVLLLIILVVAYVVLIKQKPPIETGRIVPSDNGKGIAIEIGNIGLSDIHLKKILINNEEIPKGTKIRVGSGLQEYDSSEVFDFEKQNTKVKSMVLKPNISPKNLIKKQNQGTASAKDKVYEISILHSKKINRITIKYSYLGVSFKQVIRLAIH</sequence>
<evidence type="ECO:0000313" key="2">
    <source>
        <dbReference type="Proteomes" id="UP000830639"/>
    </source>
</evidence>
<evidence type="ECO:0000313" key="1">
    <source>
        <dbReference type="EMBL" id="UPM54802.1"/>
    </source>
</evidence>
<dbReference type="EMBL" id="CP096034">
    <property type="protein sequence ID" value="UPM54802.1"/>
    <property type="molecule type" value="Genomic_DNA"/>
</dbReference>
<gene>
    <name evidence="1" type="ORF">MY490_02715</name>
</gene>
<organism evidence="1 2">
    <name type="scientific">Gottfriedia acidiceleris</name>
    <dbReference type="NCBI Taxonomy" id="371036"/>
    <lineage>
        <taxon>Bacteria</taxon>
        <taxon>Bacillati</taxon>
        <taxon>Bacillota</taxon>
        <taxon>Bacilli</taxon>
        <taxon>Bacillales</taxon>
        <taxon>Bacillaceae</taxon>
        <taxon>Gottfriedia</taxon>
    </lineage>
</organism>
<reference evidence="1 2" key="1">
    <citation type="submission" date="2022-04" db="EMBL/GenBank/DDBJ databases">
        <title>Mechanism of arsenic methylation and mitigation arsenic toxicity by Bacillus sp. LH14 from an Arsenic-Contaminated Paddy Soil.</title>
        <authorList>
            <person name="Wang D."/>
        </authorList>
    </citation>
    <scope>NUCLEOTIDE SEQUENCE [LARGE SCALE GENOMIC DNA]</scope>
    <source>
        <strain evidence="1 2">LH14</strain>
    </source>
</reference>
<dbReference type="RefSeq" id="WP_248267887.1">
    <property type="nucleotide sequence ID" value="NZ_CP096034.1"/>
</dbReference>